<dbReference type="EMBL" id="KN831774">
    <property type="protein sequence ID" value="KIM44309.1"/>
    <property type="molecule type" value="Genomic_DNA"/>
</dbReference>
<feature type="non-terminal residue" evidence="3">
    <location>
        <position position="1"/>
    </location>
</feature>
<proteinExistence type="predicted"/>
<dbReference type="OrthoDB" id="3259324at2759"/>
<feature type="transmembrane region" description="Helical" evidence="2">
    <location>
        <begin position="575"/>
        <end position="597"/>
    </location>
</feature>
<reference evidence="4" key="2">
    <citation type="submission" date="2015-01" db="EMBL/GenBank/DDBJ databases">
        <title>Evolutionary Origins and Diversification of the Mycorrhizal Mutualists.</title>
        <authorList>
            <consortium name="DOE Joint Genome Institute"/>
            <consortium name="Mycorrhizal Genomics Consortium"/>
            <person name="Kohler A."/>
            <person name="Kuo A."/>
            <person name="Nagy L.G."/>
            <person name="Floudas D."/>
            <person name="Copeland A."/>
            <person name="Barry K.W."/>
            <person name="Cichocki N."/>
            <person name="Veneault-Fourrey C."/>
            <person name="LaButti K."/>
            <person name="Lindquist E.A."/>
            <person name="Lipzen A."/>
            <person name="Lundell T."/>
            <person name="Morin E."/>
            <person name="Murat C."/>
            <person name="Riley R."/>
            <person name="Ohm R."/>
            <person name="Sun H."/>
            <person name="Tunlid A."/>
            <person name="Henrissat B."/>
            <person name="Grigoriev I.V."/>
            <person name="Hibbett D.S."/>
            <person name="Martin F."/>
        </authorList>
    </citation>
    <scope>NUCLEOTIDE SEQUENCE [LARGE SCALE GENOMIC DNA]</scope>
    <source>
        <strain evidence="4">h7</strain>
    </source>
</reference>
<accession>A0A0C3CJP1</accession>
<feature type="transmembrane region" description="Helical" evidence="2">
    <location>
        <begin position="130"/>
        <end position="148"/>
    </location>
</feature>
<dbReference type="Proteomes" id="UP000053424">
    <property type="component" value="Unassembled WGS sequence"/>
</dbReference>
<feature type="transmembrane region" description="Helical" evidence="2">
    <location>
        <begin position="91"/>
        <end position="110"/>
    </location>
</feature>
<protein>
    <recommendedName>
        <fullName evidence="5">Amino acid transporter transmembrane domain-containing protein</fullName>
    </recommendedName>
</protein>
<dbReference type="AlphaFoldDB" id="A0A0C3CJP1"/>
<feature type="region of interest" description="Disordered" evidence="1">
    <location>
        <begin position="1"/>
        <end position="46"/>
    </location>
</feature>
<feature type="compositionally biased region" description="Low complexity" evidence="1">
    <location>
        <begin position="27"/>
        <end position="46"/>
    </location>
</feature>
<evidence type="ECO:0000313" key="3">
    <source>
        <dbReference type="EMBL" id="KIM44309.1"/>
    </source>
</evidence>
<keyword evidence="2" id="KW-0812">Transmembrane</keyword>
<feature type="transmembrane region" description="Helical" evidence="2">
    <location>
        <begin position="217"/>
        <end position="235"/>
    </location>
</feature>
<feature type="region of interest" description="Disordered" evidence="1">
    <location>
        <begin position="533"/>
        <end position="552"/>
    </location>
</feature>
<feature type="transmembrane region" description="Helical" evidence="2">
    <location>
        <begin position="244"/>
        <end position="265"/>
    </location>
</feature>
<evidence type="ECO:0000256" key="1">
    <source>
        <dbReference type="SAM" id="MobiDB-lite"/>
    </source>
</evidence>
<keyword evidence="2" id="KW-0472">Membrane</keyword>
<feature type="compositionally biased region" description="Low complexity" evidence="1">
    <location>
        <begin position="366"/>
        <end position="380"/>
    </location>
</feature>
<gene>
    <name evidence="3" type="ORF">M413DRAFT_443320</name>
</gene>
<keyword evidence="2" id="KW-1133">Transmembrane helix</keyword>
<sequence length="603" mass="66130">MADGVANRKPPTLSMSFASESHRARRPSTTSSAGSDSDGPGSPISALDSSAALILVHDQDEPPSPLDFTDDEDDREEDDLISPIFEVRQSAVFPPLPPTTVFLYLLAPYLRLGALDLPNSSLPLKFGLPALLLSALASAFARQIWYMLARYLRKADMTEVLLDTFAKGRGKERQRAFIRVVVRIGTGTVSTLVAITYLRHSMYSLHPLLSWKHHSDLSYAISTLVVSVLVAYLSYARSLNSRRIVYITWLSIATYIAWLGCTIYAHTHGLLETHSNWLGAGFIWQGIASTAFAFCSNSTLPLYASLKSTSRPISTAKVPRSRPFRMLSLLSVATAILFLLPSVIFSAFPNHPTISSISQVPPPESTPTVIPSPTSTSISPTPSVDAIPVFNNIPSLSLPLPSQVTLPSVQLHSVRRILSSTTVILGIPSLIVTTPSLPIPSLRSVKFNVSRVLIIFIVILLSIIPPSTYPHDEKRRSESYLSSSGFFSVLTVIMLLMALISTYFVPAFVHIITHFFKRPLAIVVQPRTPLLHTPSPSGDMDNNNNNTGTSPRTIHDELLLRKERALQKKQFKKRIVWDTGVWVLLGASATGVVFIAGKFVGVW</sequence>
<name>A0A0C3CJP1_HEBCY</name>
<feature type="region of interest" description="Disordered" evidence="1">
    <location>
        <begin position="358"/>
        <end position="380"/>
    </location>
</feature>
<dbReference type="HOGENOM" id="CLU_028680_0_0_1"/>
<organism evidence="3 4">
    <name type="scientific">Hebeloma cylindrosporum</name>
    <dbReference type="NCBI Taxonomy" id="76867"/>
    <lineage>
        <taxon>Eukaryota</taxon>
        <taxon>Fungi</taxon>
        <taxon>Dikarya</taxon>
        <taxon>Basidiomycota</taxon>
        <taxon>Agaricomycotina</taxon>
        <taxon>Agaricomycetes</taxon>
        <taxon>Agaricomycetidae</taxon>
        <taxon>Agaricales</taxon>
        <taxon>Agaricineae</taxon>
        <taxon>Hymenogastraceae</taxon>
        <taxon>Hebeloma</taxon>
    </lineage>
</organism>
<feature type="transmembrane region" description="Helical" evidence="2">
    <location>
        <begin position="277"/>
        <end position="306"/>
    </location>
</feature>
<feature type="transmembrane region" description="Helical" evidence="2">
    <location>
        <begin position="449"/>
        <end position="466"/>
    </location>
</feature>
<feature type="transmembrane region" description="Helical" evidence="2">
    <location>
        <begin position="176"/>
        <end position="197"/>
    </location>
</feature>
<feature type="transmembrane region" description="Helical" evidence="2">
    <location>
        <begin position="417"/>
        <end position="437"/>
    </location>
</feature>
<feature type="transmembrane region" description="Helical" evidence="2">
    <location>
        <begin position="327"/>
        <end position="348"/>
    </location>
</feature>
<keyword evidence="4" id="KW-1185">Reference proteome</keyword>
<dbReference type="STRING" id="686832.A0A0C3CJP1"/>
<reference evidence="3 4" key="1">
    <citation type="submission" date="2014-04" db="EMBL/GenBank/DDBJ databases">
        <authorList>
            <consortium name="DOE Joint Genome Institute"/>
            <person name="Kuo A."/>
            <person name="Gay G."/>
            <person name="Dore J."/>
            <person name="Kohler A."/>
            <person name="Nagy L.G."/>
            <person name="Floudas D."/>
            <person name="Copeland A."/>
            <person name="Barry K.W."/>
            <person name="Cichocki N."/>
            <person name="Veneault-Fourrey C."/>
            <person name="LaButti K."/>
            <person name="Lindquist E.A."/>
            <person name="Lipzen A."/>
            <person name="Lundell T."/>
            <person name="Morin E."/>
            <person name="Murat C."/>
            <person name="Sun H."/>
            <person name="Tunlid A."/>
            <person name="Henrissat B."/>
            <person name="Grigoriev I.V."/>
            <person name="Hibbett D.S."/>
            <person name="Martin F."/>
            <person name="Nordberg H.P."/>
            <person name="Cantor M.N."/>
            <person name="Hua S.X."/>
        </authorList>
    </citation>
    <scope>NUCLEOTIDE SEQUENCE [LARGE SCALE GENOMIC DNA]</scope>
    <source>
        <strain evidence="4">h7</strain>
    </source>
</reference>
<evidence type="ECO:0008006" key="5">
    <source>
        <dbReference type="Google" id="ProtNLM"/>
    </source>
</evidence>
<evidence type="ECO:0000313" key="4">
    <source>
        <dbReference type="Proteomes" id="UP000053424"/>
    </source>
</evidence>
<evidence type="ECO:0000256" key="2">
    <source>
        <dbReference type="SAM" id="Phobius"/>
    </source>
</evidence>
<feature type="transmembrane region" description="Helical" evidence="2">
    <location>
        <begin position="486"/>
        <end position="509"/>
    </location>
</feature>